<dbReference type="RefSeq" id="WP_113879446.1">
    <property type="nucleotide sequence ID" value="NZ_QNSA01000003.1"/>
</dbReference>
<proteinExistence type="predicted"/>
<evidence type="ECO:0000313" key="5">
    <source>
        <dbReference type="Proteomes" id="UP000253065"/>
    </source>
</evidence>
<evidence type="ECO:0000313" key="4">
    <source>
        <dbReference type="Proteomes" id="UP000252795"/>
    </source>
</evidence>
<protein>
    <recommendedName>
        <fullName evidence="6">DUF4296 domain-containing protein</fullName>
    </recommendedName>
</protein>
<sequence>MNLVTLKRSICLVLLTVFMTGPVSAEPPLTPEAYVTIDLSAQAVTVEGIYQRLVRLQENPYDDEDQLRVGQMVQDEVGLIFEEYGVTKTEFLKYGAAHESEINQWLQENPSTASEYDALEQRRTALSNQIRAIKE</sequence>
<dbReference type="Proteomes" id="UP000253065">
    <property type="component" value="Unassembled WGS sequence"/>
</dbReference>
<evidence type="ECO:0000313" key="3">
    <source>
        <dbReference type="EMBL" id="RCW36500.1"/>
    </source>
</evidence>
<dbReference type="EMBL" id="QNSA01000003">
    <property type="protein sequence ID" value="RBP75691.1"/>
    <property type="molecule type" value="Genomic_DNA"/>
</dbReference>
<comment type="caution">
    <text evidence="3">The sequence shown here is derived from an EMBL/GenBank/DDBJ whole genome shotgun (WGS) entry which is preliminary data.</text>
</comment>
<feature type="chain" id="PRO_5016719516" description="DUF4296 domain-containing protein" evidence="1">
    <location>
        <begin position="26"/>
        <end position="135"/>
    </location>
</feature>
<dbReference type="AlphaFoldDB" id="A0A368V864"/>
<accession>A0A368V864</accession>
<dbReference type="Proteomes" id="UP000252795">
    <property type="component" value="Unassembled WGS sequence"/>
</dbReference>
<name>A0A368V864_MARNT</name>
<keyword evidence="5" id="KW-1185">Reference proteome</keyword>
<evidence type="ECO:0000256" key="1">
    <source>
        <dbReference type="SAM" id="SignalP"/>
    </source>
</evidence>
<evidence type="ECO:0008006" key="6">
    <source>
        <dbReference type="Google" id="ProtNLM"/>
    </source>
</evidence>
<gene>
    <name evidence="3" type="ORF">DET51_103293</name>
    <name evidence="2" type="ORF">DET64_103293</name>
</gene>
<organism evidence="3 4">
    <name type="scientific">Marinobacter nauticus</name>
    <name type="common">Marinobacter hydrocarbonoclasticus</name>
    <name type="synonym">Marinobacter aquaeolei</name>
    <dbReference type="NCBI Taxonomy" id="2743"/>
    <lineage>
        <taxon>Bacteria</taxon>
        <taxon>Pseudomonadati</taxon>
        <taxon>Pseudomonadota</taxon>
        <taxon>Gammaproteobacteria</taxon>
        <taxon>Pseudomonadales</taxon>
        <taxon>Marinobacteraceae</taxon>
        <taxon>Marinobacter</taxon>
    </lineage>
</organism>
<keyword evidence="1" id="KW-0732">Signal</keyword>
<evidence type="ECO:0000313" key="2">
    <source>
        <dbReference type="EMBL" id="RBP75691.1"/>
    </source>
</evidence>
<feature type="signal peptide" evidence="1">
    <location>
        <begin position="1"/>
        <end position="25"/>
    </location>
</feature>
<dbReference type="EMBL" id="QPJB01000003">
    <property type="protein sequence ID" value="RCW36500.1"/>
    <property type="molecule type" value="Genomic_DNA"/>
</dbReference>
<reference evidence="3 4" key="1">
    <citation type="submission" date="2018-07" db="EMBL/GenBank/DDBJ databases">
        <title>Freshwater and sediment microbial communities from various areas in North America, analyzing microbe dynamics in response to fracking.</title>
        <authorList>
            <person name="Lamendella R."/>
        </authorList>
    </citation>
    <scope>NUCLEOTIDE SEQUENCE [LARGE SCALE GENOMIC DNA]</scope>
    <source>
        <strain evidence="3 4">114E</strain>
        <strain evidence="2 5">114E_o</strain>
    </source>
</reference>